<dbReference type="PANTHER" id="PTHR42827:SF1">
    <property type="entry name" value="IRON-SULFUR CLUSTER-BINDING PROTEIN"/>
    <property type="match status" value="1"/>
</dbReference>
<protein>
    <recommendedName>
        <fullName evidence="1">4Fe-4S ferredoxin-type domain-containing protein</fullName>
    </recommendedName>
</protein>
<evidence type="ECO:0000313" key="2">
    <source>
        <dbReference type="EMBL" id="SVD31037.1"/>
    </source>
</evidence>
<dbReference type="InterPro" id="IPR017896">
    <property type="entry name" value="4Fe4S_Fe-S-bd"/>
</dbReference>
<dbReference type="PANTHER" id="PTHR42827">
    <property type="entry name" value="IRON-SULFUR CLUSTER-BINDING PROTEIN-RELATED"/>
    <property type="match status" value="1"/>
</dbReference>
<dbReference type="PROSITE" id="PS51379">
    <property type="entry name" value="4FE4S_FER_2"/>
    <property type="match status" value="2"/>
</dbReference>
<dbReference type="InterPro" id="IPR017900">
    <property type="entry name" value="4Fe4S_Fe_S_CS"/>
</dbReference>
<feature type="domain" description="4Fe-4S ferredoxin-type" evidence="1">
    <location>
        <begin position="209"/>
        <end position="238"/>
    </location>
</feature>
<dbReference type="Gene3D" id="3.30.70.20">
    <property type="match status" value="1"/>
</dbReference>
<organism evidence="2">
    <name type="scientific">marine metagenome</name>
    <dbReference type="NCBI Taxonomy" id="408172"/>
    <lineage>
        <taxon>unclassified sequences</taxon>
        <taxon>metagenomes</taxon>
        <taxon>ecological metagenomes</taxon>
    </lineage>
</organism>
<dbReference type="EMBL" id="UINC01142602">
    <property type="protein sequence ID" value="SVD31037.1"/>
    <property type="molecule type" value="Genomic_DNA"/>
</dbReference>
<accession>A0A382UAK5</accession>
<feature type="non-terminal residue" evidence="2">
    <location>
        <position position="295"/>
    </location>
</feature>
<evidence type="ECO:0000259" key="1">
    <source>
        <dbReference type="PROSITE" id="PS51379"/>
    </source>
</evidence>
<proteinExistence type="predicted"/>
<reference evidence="2" key="1">
    <citation type="submission" date="2018-05" db="EMBL/GenBank/DDBJ databases">
        <authorList>
            <person name="Lanie J.A."/>
            <person name="Ng W.-L."/>
            <person name="Kazmierczak K.M."/>
            <person name="Andrzejewski T.M."/>
            <person name="Davidsen T.M."/>
            <person name="Wayne K.J."/>
            <person name="Tettelin H."/>
            <person name="Glass J.I."/>
            <person name="Rusch D."/>
            <person name="Podicherti R."/>
            <person name="Tsui H.-C.T."/>
            <person name="Winkler M.E."/>
        </authorList>
    </citation>
    <scope>NUCLEOTIDE SEQUENCE</scope>
</reference>
<name>A0A382UAK5_9ZZZZ</name>
<dbReference type="SUPFAM" id="SSF54862">
    <property type="entry name" value="4Fe-4S ferredoxins"/>
    <property type="match status" value="1"/>
</dbReference>
<dbReference type="Pfam" id="PF12838">
    <property type="entry name" value="Fer4_7"/>
    <property type="match status" value="1"/>
</dbReference>
<feature type="non-terminal residue" evidence="2">
    <location>
        <position position="1"/>
    </location>
</feature>
<gene>
    <name evidence="2" type="ORF">METZ01_LOCUS383891</name>
</gene>
<feature type="domain" description="4Fe-4S ferredoxin-type" evidence="1">
    <location>
        <begin position="162"/>
        <end position="192"/>
    </location>
</feature>
<sequence>TVGRETLSDPAANARAVKSLSYLLGADVTGICEIPAYAWYSHGADGEPIEMKHRYAVVMLIDQEFDTMEGASGDDWISGTQSMRAYLRGAEIAGVMAETLRRLGFAARSQTNVDSDLLHIPLMLLAGLGELSRIGELVLNPFVGPRLKTVVMTTDMPLMPDKPIDFGLQYFCSHCWKCARECPCDAISWGDKVMFNGYEIWKPDVERCARYRLTNARGSACGRCMKTCPLNKVVTADGSVLERVASWCGINARALKPVLVPLAVRIDDWLGNGTRNPVKKWWFDLEVIDGVCVDP</sequence>
<dbReference type="PROSITE" id="PS00198">
    <property type="entry name" value="4FE4S_FER_1"/>
    <property type="match status" value="1"/>
</dbReference>
<dbReference type="AlphaFoldDB" id="A0A382UAK5"/>